<dbReference type="GO" id="GO:0009103">
    <property type="term" value="P:lipopolysaccharide biosynthetic process"/>
    <property type="evidence" value="ECO:0007669"/>
    <property type="project" value="UniProtKB-ARBA"/>
</dbReference>
<comment type="caution">
    <text evidence="10">The sequence shown here is derived from an EMBL/GenBank/DDBJ whole genome shotgun (WGS) entry which is preliminary data.</text>
</comment>
<evidence type="ECO:0000313" key="10">
    <source>
        <dbReference type="EMBL" id="PZG00864.1"/>
    </source>
</evidence>
<dbReference type="RefSeq" id="WP_181449385.1">
    <property type="nucleotide sequence ID" value="NZ_POUD01000593.1"/>
</dbReference>
<evidence type="ECO:0000256" key="2">
    <source>
        <dbReference type="ARBA" id="ARBA00022475"/>
    </source>
</evidence>
<dbReference type="Proteomes" id="UP000249304">
    <property type="component" value="Unassembled WGS sequence"/>
</dbReference>
<accession>A0A2W2E7J5</accession>
<feature type="transmembrane region" description="Helical" evidence="8">
    <location>
        <begin position="194"/>
        <end position="213"/>
    </location>
</feature>
<sequence length="301" mass="30825">MEVDRSGRILAAITVLPALAVAGWLLAGLPLLMLGRFGAVPVALLGVAAAAVLGVLGTRRLGKVVEATSLQIAGILAVAVASGVFNGVMHSEQLAVRRDPATYALYADWIAAHGSLPIPPQAEAFGGVDPWLDFVSIGFYDVKGSVLPQFMPGAPMLFAIGHWLGAPFVVPAVLGALAVLTVAGVVARLVGARWAVVAAVAVAVSQPILYTSRTTFSEIPSLILLFGGLALAYDALTGTSGRRLRGLLAGLVLGLAVLVRIDGLRDVLPALAFAGLLIAMRRFARPEGVVGPPLLAGLVAG</sequence>
<feature type="non-terminal residue" evidence="10">
    <location>
        <position position="301"/>
    </location>
</feature>
<dbReference type="GO" id="GO:0005886">
    <property type="term" value="C:plasma membrane"/>
    <property type="evidence" value="ECO:0007669"/>
    <property type="project" value="UniProtKB-SubCell"/>
</dbReference>
<feature type="transmembrane region" description="Helical" evidence="8">
    <location>
        <begin position="160"/>
        <end position="187"/>
    </location>
</feature>
<keyword evidence="5 8" id="KW-0812">Transmembrane</keyword>
<evidence type="ECO:0000256" key="4">
    <source>
        <dbReference type="ARBA" id="ARBA00022679"/>
    </source>
</evidence>
<dbReference type="InterPro" id="IPR038731">
    <property type="entry name" value="RgtA/B/C-like"/>
</dbReference>
<keyword evidence="3" id="KW-0328">Glycosyltransferase</keyword>
<dbReference type="AlphaFoldDB" id="A0A2W2E7J5"/>
<organism evidence="10 11">
    <name type="scientific">Nonomuraea aridisoli</name>
    <dbReference type="NCBI Taxonomy" id="2070368"/>
    <lineage>
        <taxon>Bacteria</taxon>
        <taxon>Bacillati</taxon>
        <taxon>Actinomycetota</taxon>
        <taxon>Actinomycetes</taxon>
        <taxon>Streptosporangiales</taxon>
        <taxon>Streptosporangiaceae</taxon>
        <taxon>Nonomuraea</taxon>
    </lineage>
</organism>
<gene>
    <name evidence="10" type="ORF">C1J01_48205</name>
</gene>
<evidence type="ECO:0000259" key="9">
    <source>
        <dbReference type="Pfam" id="PF13231"/>
    </source>
</evidence>
<protein>
    <recommendedName>
        <fullName evidence="9">Glycosyltransferase RgtA/B/C/D-like domain-containing protein</fullName>
    </recommendedName>
</protein>
<evidence type="ECO:0000256" key="8">
    <source>
        <dbReference type="SAM" id="Phobius"/>
    </source>
</evidence>
<dbReference type="Pfam" id="PF13231">
    <property type="entry name" value="PMT_2"/>
    <property type="match status" value="1"/>
</dbReference>
<evidence type="ECO:0000256" key="7">
    <source>
        <dbReference type="ARBA" id="ARBA00023136"/>
    </source>
</evidence>
<evidence type="ECO:0000256" key="1">
    <source>
        <dbReference type="ARBA" id="ARBA00004651"/>
    </source>
</evidence>
<evidence type="ECO:0000256" key="5">
    <source>
        <dbReference type="ARBA" id="ARBA00022692"/>
    </source>
</evidence>
<keyword evidence="2" id="KW-1003">Cell membrane</keyword>
<feature type="transmembrane region" description="Helical" evidence="8">
    <location>
        <begin position="219"/>
        <end position="237"/>
    </location>
</feature>
<keyword evidence="7 8" id="KW-0472">Membrane</keyword>
<feature type="domain" description="Glycosyltransferase RgtA/B/C/D-like" evidence="9">
    <location>
        <begin position="168"/>
        <end position="281"/>
    </location>
</feature>
<feature type="transmembrane region" description="Helical" evidence="8">
    <location>
        <begin position="9"/>
        <end position="33"/>
    </location>
</feature>
<proteinExistence type="predicted"/>
<feature type="transmembrane region" description="Helical" evidence="8">
    <location>
        <begin position="70"/>
        <end position="89"/>
    </location>
</feature>
<dbReference type="PANTHER" id="PTHR33908">
    <property type="entry name" value="MANNOSYLTRANSFERASE YKCB-RELATED"/>
    <property type="match status" value="1"/>
</dbReference>
<name>A0A2W2E7J5_9ACTN</name>
<reference evidence="10 11" key="1">
    <citation type="submission" date="2018-01" db="EMBL/GenBank/DDBJ databases">
        <title>Draft genome sequence of Nonomuraea sp. KC333.</title>
        <authorList>
            <person name="Sahin N."/>
            <person name="Saygin H."/>
            <person name="Ay H."/>
        </authorList>
    </citation>
    <scope>NUCLEOTIDE SEQUENCE [LARGE SCALE GENOMIC DNA]</scope>
    <source>
        <strain evidence="10 11">KC333</strain>
    </source>
</reference>
<evidence type="ECO:0000256" key="3">
    <source>
        <dbReference type="ARBA" id="ARBA00022676"/>
    </source>
</evidence>
<dbReference type="GO" id="GO:0016763">
    <property type="term" value="F:pentosyltransferase activity"/>
    <property type="evidence" value="ECO:0007669"/>
    <property type="project" value="TreeGrafter"/>
</dbReference>
<feature type="transmembrane region" description="Helical" evidence="8">
    <location>
        <begin position="39"/>
        <end position="58"/>
    </location>
</feature>
<evidence type="ECO:0000313" key="11">
    <source>
        <dbReference type="Proteomes" id="UP000249304"/>
    </source>
</evidence>
<keyword evidence="6 8" id="KW-1133">Transmembrane helix</keyword>
<feature type="transmembrane region" description="Helical" evidence="8">
    <location>
        <begin position="244"/>
        <end position="261"/>
    </location>
</feature>
<dbReference type="PANTHER" id="PTHR33908:SF11">
    <property type="entry name" value="MEMBRANE PROTEIN"/>
    <property type="match status" value="1"/>
</dbReference>
<keyword evidence="11" id="KW-1185">Reference proteome</keyword>
<dbReference type="InterPro" id="IPR050297">
    <property type="entry name" value="LipidA_mod_glycosyltrf_83"/>
</dbReference>
<keyword evidence="4" id="KW-0808">Transferase</keyword>
<dbReference type="EMBL" id="POUD01000593">
    <property type="protein sequence ID" value="PZG00864.1"/>
    <property type="molecule type" value="Genomic_DNA"/>
</dbReference>
<evidence type="ECO:0000256" key="6">
    <source>
        <dbReference type="ARBA" id="ARBA00022989"/>
    </source>
</evidence>
<comment type="subcellular location">
    <subcellularLocation>
        <location evidence="1">Cell membrane</location>
        <topology evidence="1">Multi-pass membrane protein</topology>
    </subcellularLocation>
</comment>